<dbReference type="EMBL" id="CAJOBG010016922">
    <property type="protein sequence ID" value="CAF4309548.1"/>
    <property type="molecule type" value="Genomic_DNA"/>
</dbReference>
<keyword evidence="2" id="KW-1185">Reference proteome</keyword>
<sequence length="66" mass="7378">EVKNEIPPATTATTTTRRTILDLRDDLSDISEDELIEILKPKFDKPQTTLQILNEEPATLTIQATA</sequence>
<organism evidence="1 2">
    <name type="scientific">Rotaria magnacalcarata</name>
    <dbReference type="NCBI Taxonomy" id="392030"/>
    <lineage>
        <taxon>Eukaryota</taxon>
        <taxon>Metazoa</taxon>
        <taxon>Spiralia</taxon>
        <taxon>Gnathifera</taxon>
        <taxon>Rotifera</taxon>
        <taxon>Eurotatoria</taxon>
        <taxon>Bdelloidea</taxon>
        <taxon>Philodinida</taxon>
        <taxon>Philodinidae</taxon>
        <taxon>Rotaria</taxon>
    </lineage>
</organism>
<evidence type="ECO:0000313" key="1">
    <source>
        <dbReference type="EMBL" id="CAF4309548.1"/>
    </source>
</evidence>
<evidence type="ECO:0000313" key="2">
    <source>
        <dbReference type="Proteomes" id="UP000663866"/>
    </source>
</evidence>
<dbReference type="AlphaFoldDB" id="A0A820IDP8"/>
<protein>
    <submittedName>
        <fullName evidence="1">Uncharacterized protein</fullName>
    </submittedName>
</protein>
<dbReference type="Proteomes" id="UP000663866">
    <property type="component" value="Unassembled WGS sequence"/>
</dbReference>
<feature type="non-terminal residue" evidence="1">
    <location>
        <position position="66"/>
    </location>
</feature>
<comment type="caution">
    <text evidence="1">The sequence shown here is derived from an EMBL/GenBank/DDBJ whole genome shotgun (WGS) entry which is preliminary data.</text>
</comment>
<name>A0A820IDP8_9BILA</name>
<gene>
    <name evidence="1" type="ORF">OVN521_LOCUS31601</name>
</gene>
<proteinExistence type="predicted"/>
<reference evidence="1" key="1">
    <citation type="submission" date="2021-02" db="EMBL/GenBank/DDBJ databases">
        <authorList>
            <person name="Nowell W R."/>
        </authorList>
    </citation>
    <scope>NUCLEOTIDE SEQUENCE</scope>
</reference>
<feature type="non-terminal residue" evidence="1">
    <location>
        <position position="1"/>
    </location>
</feature>
<accession>A0A820IDP8</accession>